<dbReference type="AlphaFoldDB" id="A0A931B0I3"/>
<gene>
    <name evidence="7" type="ORF">I0Q91_13855</name>
</gene>
<dbReference type="Proteomes" id="UP000621436">
    <property type="component" value="Unassembled WGS sequence"/>
</dbReference>
<keyword evidence="4" id="KW-0408">Iron</keyword>
<evidence type="ECO:0000313" key="8">
    <source>
        <dbReference type="Proteomes" id="UP000621436"/>
    </source>
</evidence>
<dbReference type="InterPro" id="IPR009051">
    <property type="entry name" value="Helical_ferredxn"/>
</dbReference>
<dbReference type="Gene3D" id="1.10.1060.10">
    <property type="entry name" value="Alpha-helical ferredoxin"/>
    <property type="match status" value="1"/>
</dbReference>
<dbReference type="PANTHER" id="PTHR43255">
    <property type="entry name" value="IRON-SULFUR-BINDING OXIDOREDUCTASE FADF-RELATED-RELATED"/>
    <property type="match status" value="1"/>
</dbReference>
<accession>A0A931B0I3</accession>
<keyword evidence="2" id="KW-0479">Metal-binding</keyword>
<dbReference type="InterPro" id="IPR051460">
    <property type="entry name" value="HdrC_iron-sulfur_subunit"/>
</dbReference>
<dbReference type="PROSITE" id="PS51379">
    <property type="entry name" value="4FE4S_FER_2"/>
    <property type="match status" value="2"/>
</dbReference>
<keyword evidence="3" id="KW-0560">Oxidoreductase</keyword>
<dbReference type="GO" id="GO:0046872">
    <property type="term" value="F:metal ion binding"/>
    <property type="evidence" value="ECO:0007669"/>
    <property type="project" value="UniProtKB-KW"/>
</dbReference>
<feature type="domain" description="4Fe-4S ferredoxin-type" evidence="6">
    <location>
        <begin position="64"/>
        <end position="93"/>
    </location>
</feature>
<evidence type="ECO:0000313" key="7">
    <source>
        <dbReference type="EMBL" id="MBF8438173.1"/>
    </source>
</evidence>
<dbReference type="GO" id="GO:0016491">
    <property type="term" value="F:oxidoreductase activity"/>
    <property type="evidence" value="ECO:0007669"/>
    <property type="project" value="UniProtKB-KW"/>
</dbReference>
<dbReference type="RefSeq" id="WP_270455274.1">
    <property type="nucleotide sequence ID" value="NZ_JADPIE010000010.1"/>
</dbReference>
<keyword evidence="5" id="KW-0411">Iron-sulfur</keyword>
<comment type="caution">
    <text evidence="7">The sequence shown here is derived from an EMBL/GenBank/DDBJ whole genome shotgun (WGS) entry which is preliminary data.</text>
</comment>
<dbReference type="PANTHER" id="PTHR43255:SF1">
    <property type="entry name" value="IRON-SULFUR-BINDING OXIDOREDUCTASE FADF-RELATED"/>
    <property type="match status" value="1"/>
</dbReference>
<protein>
    <submittedName>
        <fullName evidence="7">4Fe-4S dicluster domain-containing protein</fullName>
    </submittedName>
</protein>
<keyword evidence="8" id="KW-1185">Reference proteome</keyword>
<feature type="domain" description="4Fe-4S ferredoxin-type" evidence="6">
    <location>
        <begin position="18"/>
        <end position="48"/>
    </location>
</feature>
<reference evidence="7" key="1">
    <citation type="submission" date="2020-11" db="EMBL/GenBank/DDBJ databases">
        <title>Halonatronomonas betainensis gen. nov., sp. nov. a novel haloalkaliphilic representative of the family Halanaerobiacae capable of betaine degradation.</title>
        <authorList>
            <person name="Boltyanskaya Y."/>
            <person name="Kevbrin V."/>
            <person name="Detkova E."/>
            <person name="Grouzdev D.S."/>
            <person name="Koziaeva V."/>
            <person name="Zhilina T."/>
        </authorList>
    </citation>
    <scope>NUCLEOTIDE SEQUENCE</scope>
    <source>
        <strain evidence="7">Z-7014</strain>
    </source>
</reference>
<dbReference type="GO" id="GO:0051539">
    <property type="term" value="F:4 iron, 4 sulfur cluster binding"/>
    <property type="evidence" value="ECO:0007669"/>
    <property type="project" value="UniProtKB-KW"/>
</dbReference>
<dbReference type="SUPFAM" id="SSF46548">
    <property type="entry name" value="alpha-helical ferredoxin"/>
    <property type="match status" value="1"/>
</dbReference>
<dbReference type="GO" id="GO:0005886">
    <property type="term" value="C:plasma membrane"/>
    <property type="evidence" value="ECO:0007669"/>
    <property type="project" value="TreeGrafter"/>
</dbReference>
<organism evidence="7 8">
    <name type="scientific">Halonatronomonas betaini</name>
    <dbReference type="NCBI Taxonomy" id="2778430"/>
    <lineage>
        <taxon>Bacteria</taxon>
        <taxon>Bacillati</taxon>
        <taxon>Bacillota</taxon>
        <taxon>Clostridia</taxon>
        <taxon>Halanaerobiales</taxon>
        <taxon>Halarsenatibacteraceae</taxon>
        <taxon>Halonatronomonas</taxon>
    </lineage>
</organism>
<evidence type="ECO:0000259" key="6">
    <source>
        <dbReference type="PROSITE" id="PS51379"/>
    </source>
</evidence>
<sequence>MVKEYKELDYKFKDEIKSKPGGENLSLCYSCGSCTATCPVSEEEENFNPRLIIKKALLGFREELLSELTIWQCIQCRRCVSACPQNVRFADIIRVLRELSVSAGYYSEELEEELDKFDRSLVNYRLKSLERVESGKSTWEKELPDSGGV</sequence>
<evidence type="ECO:0000256" key="5">
    <source>
        <dbReference type="ARBA" id="ARBA00023014"/>
    </source>
</evidence>
<dbReference type="EMBL" id="JADPIE010000010">
    <property type="protein sequence ID" value="MBF8438173.1"/>
    <property type="molecule type" value="Genomic_DNA"/>
</dbReference>
<evidence type="ECO:0000256" key="2">
    <source>
        <dbReference type="ARBA" id="ARBA00022723"/>
    </source>
</evidence>
<name>A0A931B0I3_9FIRM</name>
<evidence type="ECO:0000256" key="3">
    <source>
        <dbReference type="ARBA" id="ARBA00023002"/>
    </source>
</evidence>
<dbReference type="InterPro" id="IPR017896">
    <property type="entry name" value="4Fe4S_Fe-S-bd"/>
</dbReference>
<evidence type="ECO:0000256" key="1">
    <source>
        <dbReference type="ARBA" id="ARBA00022485"/>
    </source>
</evidence>
<dbReference type="PROSITE" id="PS00198">
    <property type="entry name" value="4FE4S_FER_1"/>
    <property type="match status" value="2"/>
</dbReference>
<keyword evidence="1" id="KW-0004">4Fe-4S</keyword>
<dbReference type="InterPro" id="IPR017900">
    <property type="entry name" value="4Fe4S_Fe_S_CS"/>
</dbReference>
<proteinExistence type="predicted"/>
<dbReference type="Pfam" id="PF13183">
    <property type="entry name" value="Fer4_8"/>
    <property type="match status" value="1"/>
</dbReference>
<evidence type="ECO:0000256" key="4">
    <source>
        <dbReference type="ARBA" id="ARBA00023004"/>
    </source>
</evidence>